<name>A0A271IV82_9BACT</name>
<dbReference type="Pfam" id="PF14534">
    <property type="entry name" value="DUF4440"/>
    <property type="match status" value="1"/>
</dbReference>
<reference evidence="3 4" key="1">
    <citation type="submission" date="2016-11" db="EMBL/GenBank/DDBJ databases">
        <title>Study of marine rhodopsin-containing bacteria.</title>
        <authorList>
            <person name="Yoshizawa S."/>
            <person name="Kumagai Y."/>
            <person name="Kogure K."/>
        </authorList>
    </citation>
    <scope>NUCLEOTIDE SEQUENCE [LARGE SCALE GENOMIC DNA]</scope>
    <source>
        <strain evidence="3 4">SAORIC-28</strain>
    </source>
</reference>
<protein>
    <recommendedName>
        <fullName evidence="2">DUF4440 domain-containing protein</fullName>
    </recommendedName>
</protein>
<dbReference type="InterPro" id="IPR032710">
    <property type="entry name" value="NTF2-like_dom_sf"/>
</dbReference>
<dbReference type="Gene3D" id="3.10.450.50">
    <property type="match status" value="1"/>
</dbReference>
<dbReference type="EMBL" id="MQWD01000005">
    <property type="protein sequence ID" value="PAP74625.1"/>
    <property type="molecule type" value="Genomic_DNA"/>
</dbReference>
<evidence type="ECO:0000313" key="3">
    <source>
        <dbReference type="EMBL" id="PAP74625.1"/>
    </source>
</evidence>
<organism evidence="3 4">
    <name type="scientific">Rubrivirga marina</name>
    <dbReference type="NCBI Taxonomy" id="1196024"/>
    <lineage>
        <taxon>Bacteria</taxon>
        <taxon>Pseudomonadati</taxon>
        <taxon>Rhodothermota</taxon>
        <taxon>Rhodothermia</taxon>
        <taxon>Rhodothermales</taxon>
        <taxon>Rubricoccaceae</taxon>
        <taxon>Rubrivirga</taxon>
    </lineage>
</organism>
<keyword evidence="1" id="KW-0732">Signal</keyword>
<feature type="signal peptide" evidence="1">
    <location>
        <begin position="1"/>
        <end position="19"/>
    </location>
</feature>
<accession>A0A271IV82</accession>
<proteinExistence type="predicted"/>
<feature type="domain" description="DUF4440" evidence="2">
    <location>
        <begin position="244"/>
        <end position="340"/>
    </location>
</feature>
<dbReference type="AlphaFoldDB" id="A0A271IV82"/>
<comment type="caution">
    <text evidence="3">The sequence shown here is derived from an EMBL/GenBank/DDBJ whole genome shotgun (WGS) entry which is preliminary data.</text>
</comment>
<gene>
    <name evidence="3" type="ORF">BSZ37_20830</name>
</gene>
<dbReference type="SUPFAM" id="SSF54427">
    <property type="entry name" value="NTF2-like"/>
    <property type="match status" value="1"/>
</dbReference>
<evidence type="ECO:0000313" key="4">
    <source>
        <dbReference type="Proteomes" id="UP000216339"/>
    </source>
</evidence>
<dbReference type="RefSeq" id="WP_179299806.1">
    <property type="nucleotide sequence ID" value="NZ_MQWD01000005.1"/>
</dbReference>
<dbReference type="InterPro" id="IPR027843">
    <property type="entry name" value="DUF4440"/>
</dbReference>
<keyword evidence="4" id="KW-1185">Reference proteome</keyword>
<evidence type="ECO:0000259" key="2">
    <source>
        <dbReference type="Pfam" id="PF14534"/>
    </source>
</evidence>
<sequence length="349" mass="37921">MKRSLLLVTVLFAAPAALAQQHGGMDHSQMDHSQMQGMDRAAMDHDALMALHMRMMADPEIHAAMRADAEMQALMAEVMPGMDHSGMDHGQMQGMDHEMPMDADARAAMMARMRERMQAMTPEAHAAFMARMQAAHARLMATPAVHQRMMADPEMRRMMEAMPGGMPGMGQMDHGSMDHGQMEGMDHGSVDHSQMEGMDHSQMAGMDHAEGVAMQRRNAGVQNGDERPATPTVGEAEFAASATADRFHAALAAGDRAAMEALLAPDAVVLEGGGHESRAEYLSHHFARDAEFLSGTAPEPLYRRTGVAGDAAWVASTQRLGDVEMAELLVMKRTPDGWRVAAVHWSSAR</sequence>
<evidence type="ECO:0000256" key="1">
    <source>
        <dbReference type="SAM" id="SignalP"/>
    </source>
</evidence>
<feature type="chain" id="PRO_5013329547" description="DUF4440 domain-containing protein" evidence="1">
    <location>
        <begin position="20"/>
        <end position="349"/>
    </location>
</feature>
<dbReference type="Proteomes" id="UP000216339">
    <property type="component" value="Unassembled WGS sequence"/>
</dbReference>